<dbReference type="PANTHER" id="PTHR33705:SF2">
    <property type="entry name" value="PHOSPHOCARRIER PROTEIN NPR"/>
    <property type="match status" value="1"/>
</dbReference>
<dbReference type="SUPFAM" id="SSF55594">
    <property type="entry name" value="HPr-like"/>
    <property type="match status" value="1"/>
</dbReference>
<feature type="domain" description="HPr" evidence="5">
    <location>
        <begin position="1"/>
        <end position="88"/>
    </location>
</feature>
<proteinExistence type="inferred from homology"/>
<dbReference type="Proteomes" id="UP000030428">
    <property type="component" value="Unassembled WGS sequence"/>
</dbReference>
<evidence type="ECO:0000256" key="1">
    <source>
        <dbReference type="ARBA" id="ARBA00004496"/>
    </source>
</evidence>
<evidence type="ECO:0000313" key="7">
    <source>
        <dbReference type="Proteomes" id="UP000030428"/>
    </source>
</evidence>
<comment type="caution">
    <text evidence="6">The sequence shown here is derived from an EMBL/GenBank/DDBJ whole genome shotgun (WGS) entry which is preliminary data.</text>
</comment>
<dbReference type="InterPro" id="IPR000032">
    <property type="entry name" value="HPr-like"/>
</dbReference>
<dbReference type="Gene3D" id="3.30.1340.10">
    <property type="entry name" value="HPr-like"/>
    <property type="match status" value="1"/>
</dbReference>
<dbReference type="GO" id="GO:0005737">
    <property type="term" value="C:cytoplasm"/>
    <property type="evidence" value="ECO:0007669"/>
    <property type="project" value="UniProtKB-SubCell"/>
</dbReference>
<keyword evidence="3" id="KW-0963">Cytoplasm</keyword>
<keyword evidence="7" id="KW-1185">Reference proteome</keyword>
<dbReference type="AlphaFoldDB" id="A0A0A6PAB5"/>
<dbReference type="GO" id="GO:0009401">
    <property type="term" value="P:phosphoenolpyruvate-dependent sugar phosphotransferase system"/>
    <property type="evidence" value="ECO:0007669"/>
    <property type="project" value="UniProtKB-KW"/>
</dbReference>
<protein>
    <submittedName>
        <fullName evidence="6">Phosphocarrier protein HPr</fullName>
    </submittedName>
</protein>
<dbReference type="Pfam" id="PF00381">
    <property type="entry name" value="PTS-HPr"/>
    <property type="match status" value="1"/>
</dbReference>
<dbReference type="InterPro" id="IPR001020">
    <property type="entry name" value="PTS_HPr_His_P_site"/>
</dbReference>
<comment type="subcellular location">
    <subcellularLocation>
        <location evidence="1">Cytoplasm</location>
    </subcellularLocation>
</comment>
<name>A0A0A6PAB5_9GAMM</name>
<sequence length="89" mass="9699">MLKQTLIIINQLGLHARAATKLVKLASQFESSIQVKRREREVNGKSIMGVMLLAAAKGCQIELIVNGADETSAMSELCLLIQNGFGEEK</sequence>
<evidence type="ECO:0000313" key="6">
    <source>
        <dbReference type="EMBL" id="KHD07194.1"/>
    </source>
</evidence>
<dbReference type="PROSITE" id="PS00369">
    <property type="entry name" value="PTS_HPR_HIS"/>
    <property type="match status" value="1"/>
</dbReference>
<dbReference type="EMBL" id="JSZA02000301">
    <property type="protein sequence ID" value="KHD07194.1"/>
    <property type="molecule type" value="Genomic_DNA"/>
</dbReference>
<evidence type="ECO:0000256" key="3">
    <source>
        <dbReference type="ARBA" id="ARBA00022490"/>
    </source>
</evidence>
<dbReference type="CDD" id="cd00367">
    <property type="entry name" value="PTS-HPr_like"/>
    <property type="match status" value="1"/>
</dbReference>
<evidence type="ECO:0000256" key="4">
    <source>
        <dbReference type="ARBA" id="ARBA00022683"/>
    </source>
</evidence>
<dbReference type="NCBIfam" id="TIGR01003">
    <property type="entry name" value="PTS_HPr_family"/>
    <property type="match status" value="1"/>
</dbReference>
<dbReference type="PROSITE" id="PS00589">
    <property type="entry name" value="PTS_HPR_SER"/>
    <property type="match status" value="1"/>
</dbReference>
<comment type="similarity">
    <text evidence="2">Belongs to the HPr family.</text>
</comment>
<dbReference type="PRINTS" id="PR00107">
    <property type="entry name" value="PHOSPHOCPHPR"/>
</dbReference>
<evidence type="ECO:0000259" key="5">
    <source>
        <dbReference type="PROSITE" id="PS51350"/>
    </source>
</evidence>
<gene>
    <name evidence="6" type="ORF">PN36_32785</name>
</gene>
<keyword evidence="4" id="KW-0598">Phosphotransferase system</keyword>
<dbReference type="InterPro" id="IPR035895">
    <property type="entry name" value="HPr-like_sf"/>
</dbReference>
<dbReference type="InterPro" id="IPR050399">
    <property type="entry name" value="HPr"/>
</dbReference>
<dbReference type="PROSITE" id="PS51350">
    <property type="entry name" value="PTS_HPR_DOM"/>
    <property type="match status" value="1"/>
</dbReference>
<reference evidence="6 7" key="1">
    <citation type="journal article" date="2016" name="Front. Microbiol.">
        <title>Single-Cell (Meta-)Genomics of a Dimorphic Candidatus Thiomargarita nelsonii Reveals Genomic Plasticity.</title>
        <authorList>
            <person name="Flood B.E."/>
            <person name="Fliss P."/>
            <person name="Jones D.S."/>
            <person name="Dick G.J."/>
            <person name="Jain S."/>
            <person name="Kaster A.K."/>
            <person name="Winkel M."/>
            <person name="Mussmann M."/>
            <person name="Bailey J."/>
        </authorList>
    </citation>
    <scope>NUCLEOTIDE SEQUENCE [LARGE SCALE GENOMIC DNA]</scope>
    <source>
        <strain evidence="6">Hydrate Ridge</strain>
    </source>
</reference>
<organism evidence="6 7">
    <name type="scientific">Candidatus Thiomargarita nelsonii</name>
    <dbReference type="NCBI Taxonomy" id="1003181"/>
    <lineage>
        <taxon>Bacteria</taxon>
        <taxon>Pseudomonadati</taxon>
        <taxon>Pseudomonadota</taxon>
        <taxon>Gammaproteobacteria</taxon>
        <taxon>Thiotrichales</taxon>
        <taxon>Thiotrichaceae</taxon>
        <taxon>Thiomargarita</taxon>
    </lineage>
</organism>
<dbReference type="PANTHER" id="PTHR33705">
    <property type="entry name" value="PHOSPHOCARRIER PROTEIN HPR"/>
    <property type="match status" value="1"/>
</dbReference>
<dbReference type="InterPro" id="IPR002114">
    <property type="entry name" value="PTS_HPr_Ser_P_site"/>
</dbReference>
<evidence type="ECO:0000256" key="2">
    <source>
        <dbReference type="ARBA" id="ARBA00010736"/>
    </source>
</evidence>
<accession>A0A0A6PAB5</accession>